<dbReference type="InterPro" id="IPR017850">
    <property type="entry name" value="Alkaline_phosphatase_core_sf"/>
</dbReference>
<evidence type="ECO:0000313" key="3">
    <source>
        <dbReference type="Proteomes" id="UP000664480"/>
    </source>
</evidence>
<accession>A0ABS3CEM4</accession>
<dbReference type="CDD" id="cd16018">
    <property type="entry name" value="Enpp"/>
    <property type="match status" value="1"/>
</dbReference>
<feature type="chain" id="PRO_5045289741" evidence="1">
    <location>
        <begin position="21"/>
        <end position="415"/>
    </location>
</feature>
<evidence type="ECO:0000313" key="2">
    <source>
        <dbReference type="EMBL" id="MBN7815557.1"/>
    </source>
</evidence>
<gene>
    <name evidence="2" type="ORF">J0A69_08965</name>
</gene>
<dbReference type="Pfam" id="PF01663">
    <property type="entry name" value="Phosphodiest"/>
    <property type="match status" value="1"/>
</dbReference>
<dbReference type="PANTHER" id="PTHR10151">
    <property type="entry name" value="ECTONUCLEOTIDE PYROPHOSPHATASE/PHOSPHODIESTERASE"/>
    <property type="match status" value="1"/>
</dbReference>
<keyword evidence="1" id="KW-0732">Signal</keyword>
<dbReference type="SUPFAM" id="SSF53649">
    <property type="entry name" value="Alkaline phosphatase-like"/>
    <property type="match status" value="1"/>
</dbReference>
<sequence length="415" mass="47104">MKIRIIVFLLSFLTCGVTFSQDKKEPYVILISLDGFRYDYVTRFQPENLSRFIAGGTAATSLIPSFPTKTFPNHYTIATGLKPEHHGIVDNSFYNPKRDTDYKINKREVITDGTWYGGTPLWVLAEQNGMKAASFFYVGSEADVQGVRPSYYFEYDGRIKNLTRVSQVFDWLQLPEEERPHMITMYFSDMDDVGHRFGPNQDEELSKRLTQLDRELGALFEGVKSLDLDVNIFIVSDHGMANVGIEKYVPLDLITEGVSGRIVNSGALGHIYLDDPKDKMKAIAQMKGKAVGYKVIDPLEGEYYQDVSLYGERIGDIIILADLDYYLIDKEADREVIARRMRIDNAAVRGTHGYSQEYAEMHGIFYANGPQIRSGLKIESFENIHIYPLICKILGLPAPEFLDGKLEVLEPILNQ</sequence>
<keyword evidence="3" id="KW-1185">Reference proteome</keyword>
<organism evidence="2 3">
    <name type="scientific">Algoriphagus pacificus</name>
    <dbReference type="NCBI Taxonomy" id="2811234"/>
    <lineage>
        <taxon>Bacteria</taxon>
        <taxon>Pseudomonadati</taxon>
        <taxon>Bacteroidota</taxon>
        <taxon>Cytophagia</taxon>
        <taxon>Cytophagales</taxon>
        <taxon>Cyclobacteriaceae</taxon>
        <taxon>Algoriphagus</taxon>
    </lineage>
</organism>
<dbReference type="Proteomes" id="UP000664480">
    <property type="component" value="Unassembled WGS sequence"/>
</dbReference>
<evidence type="ECO:0000256" key="1">
    <source>
        <dbReference type="SAM" id="SignalP"/>
    </source>
</evidence>
<dbReference type="Gene3D" id="3.40.720.10">
    <property type="entry name" value="Alkaline Phosphatase, subunit A"/>
    <property type="match status" value="1"/>
</dbReference>
<proteinExistence type="predicted"/>
<protein>
    <submittedName>
        <fullName evidence="2">Alkaline phosphatase family protein</fullName>
    </submittedName>
</protein>
<dbReference type="InterPro" id="IPR002591">
    <property type="entry name" value="Phosphodiest/P_Trfase"/>
</dbReference>
<dbReference type="EMBL" id="JAFKCU010000002">
    <property type="protein sequence ID" value="MBN7815557.1"/>
    <property type="molecule type" value="Genomic_DNA"/>
</dbReference>
<name>A0ABS3CEM4_9BACT</name>
<feature type="signal peptide" evidence="1">
    <location>
        <begin position="1"/>
        <end position="20"/>
    </location>
</feature>
<dbReference type="Gene3D" id="3.30.1360.180">
    <property type="match status" value="1"/>
</dbReference>
<dbReference type="PANTHER" id="PTHR10151:SF120">
    <property type="entry name" value="BIS(5'-ADENOSYL)-TRIPHOSPHATASE"/>
    <property type="match status" value="1"/>
</dbReference>
<dbReference type="RefSeq" id="WP_206586219.1">
    <property type="nucleotide sequence ID" value="NZ_JAFKCU010000002.1"/>
</dbReference>
<comment type="caution">
    <text evidence="2">The sequence shown here is derived from an EMBL/GenBank/DDBJ whole genome shotgun (WGS) entry which is preliminary data.</text>
</comment>
<reference evidence="2 3" key="1">
    <citation type="submission" date="2021-03" db="EMBL/GenBank/DDBJ databases">
        <title>novel species isolated from a fishpond in China.</title>
        <authorList>
            <person name="Lu H."/>
            <person name="Cai Z."/>
        </authorList>
    </citation>
    <scope>NUCLEOTIDE SEQUENCE [LARGE SCALE GENOMIC DNA]</scope>
    <source>
        <strain evidence="2 3">YJ13C</strain>
    </source>
</reference>